<evidence type="ECO:0000313" key="5">
    <source>
        <dbReference type="Proteomes" id="UP001447188"/>
    </source>
</evidence>
<dbReference type="Gene3D" id="3.20.20.80">
    <property type="entry name" value="Glycosidases"/>
    <property type="match status" value="1"/>
</dbReference>
<gene>
    <name evidence="4" type="ORF">Q9L58_001101</name>
</gene>
<protein>
    <recommendedName>
        <fullName evidence="2">chitinase</fullName>
        <ecNumber evidence="2">3.2.1.14</ecNumber>
    </recommendedName>
</protein>
<dbReference type="EMBL" id="JBBBZM010000008">
    <property type="protein sequence ID" value="KAL0639786.1"/>
    <property type="molecule type" value="Genomic_DNA"/>
</dbReference>
<proteinExistence type="inferred from homology"/>
<dbReference type="InterPro" id="IPR029070">
    <property type="entry name" value="Chitinase_insertion_sf"/>
</dbReference>
<dbReference type="Proteomes" id="UP001447188">
    <property type="component" value="Unassembled WGS sequence"/>
</dbReference>
<keyword evidence="5" id="KW-1185">Reference proteome</keyword>
<dbReference type="PANTHER" id="PTHR11177:SF402">
    <property type="entry name" value="CHITINASE"/>
    <property type="match status" value="1"/>
</dbReference>
<dbReference type="SUPFAM" id="SSF51445">
    <property type="entry name" value="(Trans)glycosidases"/>
    <property type="match status" value="1"/>
</dbReference>
<sequence length="420" mass="45772">MADPSCSEPGCSFSGGGSPGDCTGESGILSYAEIKSRRNTLGVEKEVYIAEAGVNYLVYGINQWISYDNKKSLGAKRDFANKRCLGGVMIWAIDQDTRDYEALTGLLGEDSDLLGGLLEGGALTYEEKDKLVEEYSAGNGQECWVTRGCKKGNSVPKGHGSVKGATFQEECPSGYQEVERAHAPLQRNPNAPTSQLDTCKEGWHHKICCPAKSMPQNCKWSGLPTRNQLDCTGGNGKETCGSGRFQLNTDMFREAEGGGTCGYGKRSLCCDSDPILELCKWTNCKDPGNHPFAYTCEEFPGMVGITRRGDTDDGNTYKNCSWNPKEPPKWIAKDKDLEECGSNCVSDSGQFMEKCATTCGTGKLEIARSSLPDMISMMTNTCNIKFKSDKGDGRPNYDYAAKFCCDPPCMVPLTWYPGLD</sequence>
<evidence type="ECO:0000256" key="1">
    <source>
        <dbReference type="ARBA" id="ARBA00008682"/>
    </source>
</evidence>
<dbReference type="SUPFAM" id="SSF54556">
    <property type="entry name" value="Chitinase insertion domain"/>
    <property type="match status" value="1"/>
</dbReference>
<dbReference type="Gene3D" id="3.10.50.10">
    <property type="match status" value="1"/>
</dbReference>
<dbReference type="Pfam" id="PF00704">
    <property type="entry name" value="Glyco_hydro_18"/>
    <property type="match status" value="1"/>
</dbReference>
<comment type="caution">
    <text evidence="4">The sequence shown here is derived from an EMBL/GenBank/DDBJ whole genome shotgun (WGS) entry which is preliminary data.</text>
</comment>
<dbReference type="PROSITE" id="PS51910">
    <property type="entry name" value="GH18_2"/>
    <property type="match status" value="1"/>
</dbReference>
<reference evidence="4 5" key="1">
    <citation type="submission" date="2024-02" db="EMBL/GenBank/DDBJ databases">
        <title>Discinaceae phylogenomics.</title>
        <authorList>
            <person name="Dirks A.C."/>
            <person name="James T.Y."/>
        </authorList>
    </citation>
    <scope>NUCLEOTIDE SEQUENCE [LARGE SCALE GENOMIC DNA]</scope>
    <source>
        <strain evidence="4 5">ACD0624</strain>
    </source>
</reference>
<feature type="domain" description="GH18" evidence="3">
    <location>
        <begin position="1"/>
        <end position="110"/>
    </location>
</feature>
<evidence type="ECO:0000256" key="2">
    <source>
        <dbReference type="ARBA" id="ARBA00012729"/>
    </source>
</evidence>
<dbReference type="PANTHER" id="PTHR11177">
    <property type="entry name" value="CHITINASE"/>
    <property type="match status" value="1"/>
</dbReference>
<evidence type="ECO:0000259" key="3">
    <source>
        <dbReference type="PROSITE" id="PS51910"/>
    </source>
</evidence>
<dbReference type="InterPro" id="IPR017853">
    <property type="entry name" value="GH"/>
</dbReference>
<accession>A0ABR3GV07</accession>
<dbReference type="InterPro" id="IPR001223">
    <property type="entry name" value="Glyco_hydro18_cat"/>
</dbReference>
<comment type="similarity">
    <text evidence="1">Belongs to the glycosyl hydrolase 18 family. Chitinase class V subfamily.</text>
</comment>
<evidence type="ECO:0000313" key="4">
    <source>
        <dbReference type="EMBL" id="KAL0639786.1"/>
    </source>
</evidence>
<dbReference type="InterPro" id="IPR050314">
    <property type="entry name" value="Glycosyl_Hydrlase_18"/>
</dbReference>
<name>A0ABR3GV07_9PEZI</name>
<dbReference type="EC" id="3.2.1.14" evidence="2"/>
<organism evidence="4 5">
    <name type="scientific">Discina gigas</name>
    <dbReference type="NCBI Taxonomy" id="1032678"/>
    <lineage>
        <taxon>Eukaryota</taxon>
        <taxon>Fungi</taxon>
        <taxon>Dikarya</taxon>
        <taxon>Ascomycota</taxon>
        <taxon>Pezizomycotina</taxon>
        <taxon>Pezizomycetes</taxon>
        <taxon>Pezizales</taxon>
        <taxon>Discinaceae</taxon>
        <taxon>Discina</taxon>
    </lineage>
</organism>